<dbReference type="SUPFAM" id="SSF53474">
    <property type="entry name" value="alpha/beta-Hydrolases"/>
    <property type="match status" value="1"/>
</dbReference>
<comment type="subunit">
    <text evidence="3">Monomer.</text>
</comment>
<dbReference type="GO" id="GO:0070205">
    <property type="term" value="F:2-succinyl-6-hydroxy-2,4-cyclohexadiene-1-carboxylate synthase activity"/>
    <property type="evidence" value="ECO:0007669"/>
    <property type="project" value="UniProtKB-UniRule"/>
</dbReference>
<evidence type="ECO:0000256" key="4">
    <source>
        <dbReference type="NCBIfam" id="TIGR03695"/>
    </source>
</evidence>
<protein>
    <recommendedName>
        <fullName evidence="3 4">2-succinyl-6-hydroxy-2,4-cyclohexadiene-1-carboxylate synthase</fullName>
        <shortName evidence="3">SHCHC synthase</shortName>
        <ecNumber evidence="3 4">4.2.99.20</ecNumber>
    </recommendedName>
</protein>
<evidence type="ECO:0000313" key="9">
    <source>
        <dbReference type="Proteomes" id="UP000310719"/>
    </source>
</evidence>
<dbReference type="Gene3D" id="3.40.50.1820">
    <property type="entry name" value="alpha/beta hydrolase"/>
    <property type="match status" value="1"/>
</dbReference>
<comment type="pathway">
    <text evidence="3">Quinol/quinone metabolism; 1,4-dihydroxy-2-naphthoate biosynthesis; 1,4-dihydroxy-2-naphthoate from chorismate: step 3/7.</text>
</comment>
<dbReference type="NCBIfam" id="TIGR03695">
    <property type="entry name" value="menH_SHCHC"/>
    <property type="match status" value="1"/>
</dbReference>
<dbReference type="InterPro" id="IPR022485">
    <property type="entry name" value="SHCHC_synthase_MenH"/>
</dbReference>
<reference evidence="6" key="2">
    <citation type="submission" date="2017-09" db="EMBL/GenBank/DDBJ databases">
        <title>FDA dAtabase for Regulatory Grade micrObial Sequences (FDA-ARGOS): Supporting development and validation of Infectious Disease Dx tests.</title>
        <authorList>
            <person name="Minogue T."/>
            <person name="Wolcott M."/>
            <person name="Wasieloski L."/>
            <person name="Aguilar W."/>
            <person name="Moore D."/>
            <person name="Tallon L.J."/>
            <person name="Sadzewicz L."/>
            <person name="Ott S."/>
            <person name="Zhao X."/>
            <person name="Nagaraj S."/>
            <person name="Vavikolanu K."/>
            <person name="Aluvathingal J."/>
            <person name="Nadendla S."/>
            <person name="Sichtig H."/>
        </authorList>
    </citation>
    <scope>NUCLEOTIDE SEQUENCE</scope>
    <source>
        <strain evidence="6">FDAARGOS_404</strain>
    </source>
</reference>
<evidence type="ECO:0000256" key="3">
    <source>
        <dbReference type="HAMAP-Rule" id="MF_01660"/>
    </source>
</evidence>
<name>A0A4U9I7V2_9ENTR</name>
<dbReference type="InterPro" id="IPR029058">
    <property type="entry name" value="AB_hydrolase_fold"/>
</dbReference>
<accession>A0A4U9I7V2</accession>
<dbReference type="EC" id="4.2.99.20" evidence="3 4"/>
<dbReference type="UniPathway" id="UPA00079"/>
<dbReference type="UniPathway" id="UPA01057">
    <property type="reaction ID" value="UER00900"/>
</dbReference>
<dbReference type="GO" id="GO:0009234">
    <property type="term" value="P:menaquinone biosynthetic process"/>
    <property type="evidence" value="ECO:0007669"/>
    <property type="project" value="UniProtKB-UniRule"/>
</dbReference>
<dbReference type="EMBL" id="PDLK01000002">
    <property type="protein sequence ID" value="PHH05218.1"/>
    <property type="molecule type" value="Genomic_DNA"/>
</dbReference>
<reference evidence="7 9" key="3">
    <citation type="submission" date="2019-05" db="EMBL/GenBank/DDBJ databases">
        <authorList>
            <consortium name="Pathogen Informatics"/>
        </authorList>
    </citation>
    <scope>NUCLEOTIDE SEQUENCE [LARGE SCALE GENOMIC DNA]</scope>
    <source>
        <strain evidence="7 9">NCTC13032</strain>
    </source>
</reference>
<dbReference type="InterPro" id="IPR000073">
    <property type="entry name" value="AB_hydrolase_1"/>
</dbReference>
<feature type="domain" description="AB hydrolase-1" evidence="5">
    <location>
        <begin position="17"/>
        <end position="244"/>
    </location>
</feature>
<sequence>MILQGTHCTGAAGKPWLVFLHGFSGDRREWQLPEACLGDYPRLYLDLPGHGESAHVAVHDFNDMHTLLNRTLLSYNILTYWLVGYSLGGRIAMYHACQRPKGLQGLIVEGAHPGLRDDDERARRRASDAHWAARFRHEPLEAVFADWYQQPVFASLTDAQRRALVALRSRNNGGTLAAMLQAISLADQPDLRAALAECAVPFFYLYGERDDKFRAIARELPAIGHQISHAGHNAHRENPVAVAERLAQILRLSIKDTL</sequence>
<dbReference type="Proteomes" id="UP000310719">
    <property type="component" value="Chromosome"/>
</dbReference>
<dbReference type="NCBIfam" id="NF008340">
    <property type="entry name" value="PRK11126.1"/>
    <property type="match status" value="1"/>
</dbReference>
<dbReference type="PANTHER" id="PTHR42916">
    <property type="entry name" value="2-SUCCINYL-5-ENOLPYRUVYL-6-HYDROXY-3-CYCLOHEXENE-1-CARBOXYLATE SYNTHASE"/>
    <property type="match status" value="1"/>
</dbReference>
<dbReference type="Proteomes" id="UP000222768">
    <property type="component" value="Unassembled WGS sequence"/>
</dbReference>
<evidence type="ECO:0000313" key="8">
    <source>
        <dbReference type="Proteomes" id="UP000222768"/>
    </source>
</evidence>
<evidence type="ECO:0000256" key="2">
    <source>
        <dbReference type="ARBA" id="ARBA00023239"/>
    </source>
</evidence>
<dbReference type="RefSeq" id="WP_032612747.1">
    <property type="nucleotide sequence ID" value="NZ_CP083630.1"/>
</dbReference>
<dbReference type="Pfam" id="PF12697">
    <property type="entry name" value="Abhydrolase_6"/>
    <property type="match status" value="1"/>
</dbReference>
<evidence type="ECO:0000313" key="6">
    <source>
        <dbReference type="EMBL" id="PHH05218.1"/>
    </source>
</evidence>
<keyword evidence="2 3" id="KW-0456">Lyase</keyword>
<gene>
    <name evidence="3 7" type="primary">menH</name>
    <name evidence="6" type="ORF">CRX53_15220</name>
    <name evidence="7" type="ORF">NCTC13032_05151</name>
</gene>
<evidence type="ECO:0000259" key="5">
    <source>
        <dbReference type="Pfam" id="PF12697"/>
    </source>
</evidence>
<dbReference type="HAMAP" id="MF_01660">
    <property type="entry name" value="MenH"/>
    <property type="match status" value="1"/>
</dbReference>
<dbReference type="AlphaFoldDB" id="A0A4U9I7V2"/>
<comment type="similarity">
    <text evidence="3">Belongs to the AB hydrolase superfamily. MenH family.</text>
</comment>
<comment type="pathway">
    <text evidence="3">Quinol/quinone metabolism; menaquinone biosynthesis.</text>
</comment>
<reference evidence="8" key="1">
    <citation type="submission" date="2017-09" db="EMBL/GenBank/DDBJ databases">
        <title>FDA dAtabase for Regulatory Grade micrObial Sequences (FDA-ARGOS): Supporting development and validation of Infectious Disease Dx tests.</title>
        <authorList>
            <person name="Minogue T."/>
            <person name="Wolcott M."/>
            <person name="Wasieloski L."/>
            <person name="Aguilar W."/>
            <person name="Moore D."/>
            <person name="Tallon L."/>
            <person name="Sadzewicz L."/>
            <person name="Ott S."/>
            <person name="Zhao X."/>
            <person name="Nagaraj S."/>
            <person name="Vavikolanu K."/>
            <person name="Aluvathingal J."/>
            <person name="Nadendla S."/>
            <person name="Sichtig H."/>
        </authorList>
    </citation>
    <scope>NUCLEOTIDE SEQUENCE [LARGE SCALE GENOMIC DNA]</scope>
    <source>
        <strain evidence="8">FDAARGOS_404</strain>
    </source>
</reference>
<evidence type="ECO:0000256" key="1">
    <source>
        <dbReference type="ARBA" id="ARBA00022428"/>
    </source>
</evidence>
<comment type="catalytic activity">
    <reaction evidence="3">
        <text>5-enolpyruvoyl-6-hydroxy-2-succinyl-cyclohex-3-ene-1-carboxylate = (1R,6R)-6-hydroxy-2-succinyl-cyclohexa-2,4-diene-1-carboxylate + pyruvate</text>
        <dbReference type="Rhea" id="RHEA:25597"/>
        <dbReference type="ChEBI" id="CHEBI:15361"/>
        <dbReference type="ChEBI" id="CHEBI:58689"/>
        <dbReference type="ChEBI" id="CHEBI:58818"/>
        <dbReference type="EC" id="4.2.99.20"/>
    </reaction>
</comment>
<evidence type="ECO:0000313" key="7">
    <source>
        <dbReference type="EMBL" id="VTP72716.1"/>
    </source>
</evidence>
<dbReference type="STRING" id="83655.APT61_06925"/>
<keyword evidence="1 3" id="KW-0474">Menaquinone biosynthesis</keyword>
<comment type="function">
    <text evidence="3">Catalyzes a proton abstraction reaction that results in 2,5-elimination of pyruvate from 2-succinyl-5-enolpyruvyl-6-hydroxy-3-cyclohexene-1-carboxylate (SEPHCHC) and the formation of 2-succinyl-6-hydroxy-2,4-cyclohexadiene-1-carboxylate (SHCHC).</text>
</comment>
<proteinExistence type="inferred from homology"/>
<organism evidence="7 9">
    <name type="scientific">Leclercia adecarboxylata</name>
    <dbReference type="NCBI Taxonomy" id="83655"/>
    <lineage>
        <taxon>Bacteria</taxon>
        <taxon>Pseudomonadati</taxon>
        <taxon>Pseudomonadota</taxon>
        <taxon>Gammaproteobacteria</taxon>
        <taxon>Enterobacterales</taxon>
        <taxon>Enterobacteriaceae</taxon>
        <taxon>Leclercia</taxon>
    </lineage>
</organism>
<dbReference type="EMBL" id="LR590464">
    <property type="protein sequence ID" value="VTP72716.1"/>
    <property type="molecule type" value="Genomic_DNA"/>
</dbReference>
<dbReference type="PANTHER" id="PTHR42916:SF1">
    <property type="entry name" value="PROTEIN PHYLLO, CHLOROPLASTIC"/>
    <property type="match status" value="1"/>
</dbReference>